<feature type="non-terminal residue" evidence="1">
    <location>
        <position position="64"/>
    </location>
</feature>
<evidence type="ECO:0000313" key="1">
    <source>
        <dbReference type="EMBL" id="CAG8720175.1"/>
    </source>
</evidence>
<dbReference type="Proteomes" id="UP000789860">
    <property type="component" value="Unassembled WGS sequence"/>
</dbReference>
<accession>A0ACA9PRG0</accession>
<comment type="caution">
    <text evidence="1">The sequence shown here is derived from an EMBL/GenBank/DDBJ whole genome shotgun (WGS) entry which is preliminary data.</text>
</comment>
<gene>
    <name evidence="1" type="ORF">SCALOS_LOCUS11225</name>
</gene>
<proteinExistence type="predicted"/>
<protein>
    <submittedName>
        <fullName evidence="1">97_t:CDS:1</fullName>
    </submittedName>
</protein>
<organism evidence="1 2">
    <name type="scientific">Scutellospora calospora</name>
    <dbReference type="NCBI Taxonomy" id="85575"/>
    <lineage>
        <taxon>Eukaryota</taxon>
        <taxon>Fungi</taxon>
        <taxon>Fungi incertae sedis</taxon>
        <taxon>Mucoromycota</taxon>
        <taxon>Glomeromycotina</taxon>
        <taxon>Glomeromycetes</taxon>
        <taxon>Diversisporales</taxon>
        <taxon>Gigasporaceae</taxon>
        <taxon>Scutellospora</taxon>
    </lineage>
</organism>
<keyword evidence="2" id="KW-1185">Reference proteome</keyword>
<feature type="non-terminal residue" evidence="1">
    <location>
        <position position="1"/>
    </location>
</feature>
<evidence type="ECO:0000313" key="2">
    <source>
        <dbReference type="Proteomes" id="UP000789860"/>
    </source>
</evidence>
<reference evidence="1" key="1">
    <citation type="submission" date="2021-06" db="EMBL/GenBank/DDBJ databases">
        <authorList>
            <person name="Kallberg Y."/>
            <person name="Tangrot J."/>
            <person name="Rosling A."/>
        </authorList>
    </citation>
    <scope>NUCLEOTIDE SEQUENCE</scope>
    <source>
        <strain evidence="1">AU212A</strain>
    </source>
</reference>
<dbReference type="EMBL" id="CAJVPM010047132">
    <property type="protein sequence ID" value="CAG8720175.1"/>
    <property type="molecule type" value="Genomic_DNA"/>
</dbReference>
<sequence length="64" mass="7574">MLKEFFTTLSEDFSHLLDQSDDYNISLEIGEEPDVKIFKAHSIILLARCSYFRTALSNEWMRKE</sequence>
<name>A0ACA9PRG0_9GLOM</name>